<dbReference type="GO" id="GO:0000981">
    <property type="term" value="F:DNA-binding transcription factor activity, RNA polymerase II-specific"/>
    <property type="evidence" value="ECO:0007669"/>
    <property type="project" value="InterPro"/>
</dbReference>
<dbReference type="PRINTS" id="PR00404">
    <property type="entry name" value="MADSDOMAIN"/>
</dbReference>
<dbReference type="Pfam" id="PF00319">
    <property type="entry name" value="SRF-TF"/>
    <property type="match status" value="1"/>
</dbReference>
<reference evidence="7 8" key="2">
    <citation type="journal article" date="2017" name="Nature">
        <title>The Apostasia genome and the evolution of orchids.</title>
        <authorList>
            <person name="Zhang G.Q."/>
            <person name="Liu K.W."/>
            <person name="Li Z."/>
            <person name="Lohaus R."/>
            <person name="Hsiao Y.Y."/>
            <person name="Niu S.C."/>
            <person name="Wang J.Y."/>
            <person name="Lin Y.C."/>
            <person name="Xu Q."/>
            <person name="Chen L.J."/>
            <person name="Yoshida K."/>
            <person name="Fujiwara S."/>
            <person name="Wang Z.W."/>
            <person name="Zhang Y.Q."/>
            <person name="Mitsuda N."/>
            <person name="Wang M."/>
            <person name="Liu G.H."/>
            <person name="Pecoraro L."/>
            <person name="Huang H.X."/>
            <person name="Xiao X.J."/>
            <person name="Lin M."/>
            <person name="Wu X.Y."/>
            <person name="Wu W.L."/>
            <person name="Chen Y.Y."/>
            <person name="Chang S.B."/>
            <person name="Sakamoto S."/>
            <person name="Ohme-Takagi M."/>
            <person name="Yagi M."/>
            <person name="Zeng S.J."/>
            <person name="Shen C.Y."/>
            <person name="Yeh C.M."/>
            <person name="Luo Y.B."/>
            <person name="Tsai W.C."/>
            <person name="Van de Peer Y."/>
            <person name="Liu Z.J."/>
        </authorList>
    </citation>
    <scope>NUCLEOTIDE SEQUENCE [LARGE SCALE GENOMIC DNA]</scope>
    <source>
        <tissue evidence="7">The whole plant</tissue>
    </source>
</reference>
<protein>
    <submittedName>
        <fullName evidence="7">Agamous-like MADS-box protein AGL80</fullName>
    </submittedName>
</protein>
<keyword evidence="4" id="KW-0804">Transcription</keyword>
<evidence type="ECO:0000256" key="2">
    <source>
        <dbReference type="ARBA" id="ARBA00023015"/>
    </source>
</evidence>
<dbReference type="InterPro" id="IPR050142">
    <property type="entry name" value="MADS-box/MEF2_TF"/>
</dbReference>
<organism evidence="7 8">
    <name type="scientific">Dendrobium catenatum</name>
    <dbReference type="NCBI Taxonomy" id="906689"/>
    <lineage>
        <taxon>Eukaryota</taxon>
        <taxon>Viridiplantae</taxon>
        <taxon>Streptophyta</taxon>
        <taxon>Embryophyta</taxon>
        <taxon>Tracheophyta</taxon>
        <taxon>Spermatophyta</taxon>
        <taxon>Magnoliopsida</taxon>
        <taxon>Liliopsida</taxon>
        <taxon>Asparagales</taxon>
        <taxon>Orchidaceae</taxon>
        <taxon>Epidendroideae</taxon>
        <taxon>Malaxideae</taxon>
        <taxon>Dendrobiinae</taxon>
        <taxon>Dendrobium</taxon>
    </lineage>
</organism>
<gene>
    <name evidence="7" type="primary">AGL80</name>
    <name evidence="7" type="ORF">MA16_Dca009917</name>
</gene>
<evidence type="ECO:0000313" key="8">
    <source>
        <dbReference type="Proteomes" id="UP000233837"/>
    </source>
</evidence>
<evidence type="ECO:0000256" key="3">
    <source>
        <dbReference type="ARBA" id="ARBA00023125"/>
    </source>
</evidence>
<dbReference type="Gene3D" id="3.40.1810.10">
    <property type="entry name" value="Transcription factor, MADS-box"/>
    <property type="match status" value="1"/>
</dbReference>
<dbReference type="PANTHER" id="PTHR48019">
    <property type="entry name" value="SERUM RESPONSE FACTOR HOMOLOG"/>
    <property type="match status" value="1"/>
</dbReference>
<proteinExistence type="predicted"/>
<evidence type="ECO:0000256" key="1">
    <source>
        <dbReference type="ARBA" id="ARBA00004123"/>
    </source>
</evidence>
<dbReference type="CDD" id="cd00266">
    <property type="entry name" value="MADS_SRF_like"/>
    <property type="match status" value="1"/>
</dbReference>
<dbReference type="GO" id="GO:0005634">
    <property type="term" value="C:nucleus"/>
    <property type="evidence" value="ECO:0007669"/>
    <property type="project" value="UniProtKB-SubCell"/>
</dbReference>
<evidence type="ECO:0000313" key="7">
    <source>
        <dbReference type="EMBL" id="PKU63933.1"/>
    </source>
</evidence>
<reference evidence="7 8" key="1">
    <citation type="journal article" date="2016" name="Sci. Rep.">
        <title>The Dendrobium catenatum Lindl. genome sequence provides insights into polysaccharide synthase, floral development and adaptive evolution.</title>
        <authorList>
            <person name="Zhang G.Q."/>
            <person name="Xu Q."/>
            <person name="Bian C."/>
            <person name="Tsai W.C."/>
            <person name="Yeh C.M."/>
            <person name="Liu K.W."/>
            <person name="Yoshida K."/>
            <person name="Zhang L.S."/>
            <person name="Chang S.B."/>
            <person name="Chen F."/>
            <person name="Shi Y."/>
            <person name="Su Y.Y."/>
            <person name="Zhang Y.Q."/>
            <person name="Chen L.J."/>
            <person name="Yin Y."/>
            <person name="Lin M."/>
            <person name="Huang H."/>
            <person name="Deng H."/>
            <person name="Wang Z.W."/>
            <person name="Zhu S.L."/>
            <person name="Zhao X."/>
            <person name="Deng C."/>
            <person name="Niu S.C."/>
            <person name="Huang J."/>
            <person name="Wang M."/>
            <person name="Liu G.H."/>
            <person name="Yang H.J."/>
            <person name="Xiao X.J."/>
            <person name="Hsiao Y.Y."/>
            <person name="Wu W.L."/>
            <person name="Chen Y.Y."/>
            <person name="Mitsuda N."/>
            <person name="Ohme-Takagi M."/>
            <person name="Luo Y.B."/>
            <person name="Van de Peer Y."/>
            <person name="Liu Z.J."/>
        </authorList>
    </citation>
    <scope>NUCLEOTIDE SEQUENCE [LARGE SCALE GENOMIC DNA]</scope>
    <source>
        <tissue evidence="7">The whole plant</tissue>
    </source>
</reference>
<dbReference type="InterPro" id="IPR033897">
    <property type="entry name" value="SRF-like_MADS-box"/>
</dbReference>
<dbReference type="FunFam" id="3.40.1810.10:FF:000018">
    <property type="entry name" value="agamous-like MADS-box protein AGL80"/>
    <property type="match status" value="1"/>
</dbReference>
<dbReference type="AlphaFoldDB" id="A0A2I0VKN9"/>
<sequence length="256" mass="29924">MPFFASFIPSTAMARKKVKLEWIANDSARRATLKKRRKGLVKKVEELSTLCDVKACLIIYAPSDAQPEVWPSPHEANKVLAKLRRLPEMEQSKKMMNQEGFMRHRIGKLQEQIRKQERENREVETMLIMYKGLMGKMNLQSLEMRSLTSLAWHIELKLKEVKRRLEHLPLEMVAAKADIKEELPPMAEIIMKEVAVAAAEPTPETKEKLVFDEAMEDLQRQDWFRDIMNPQEEIMNNVPFYEHGSPAWLDSYYPKN</sequence>
<dbReference type="GO" id="GO:0000987">
    <property type="term" value="F:cis-regulatory region sequence-specific DNA binding"/>
    <property type="evidence" value="ECO:0007669"/>
    <property type="project" value="InterPro"/>
</dbReference>
<keyword evidence="8" id="KW-1185">Reference proteome</keyword>
<dbReference type="SUPFAM" id="SSF55455">
    <property type="entry name" value="SRF-like"/>
    <property type="match status" value="1"/>
</dbReference>
<feature type="domain" description="MADS-box" evidence="6">
    <location>
        <begin position="13"/>
        <end position="63"/>
    </location>
</feature>
<dbReference type="EMBL" id="KZ503459">
    <property type="protein sequence ID" value="PKU63933.1"/>
    <property type="molecule type" value="Genomic_DNA"/>
</dbReference>
<dbReference type="GO" id="GO:0045944">
    <property type="term" value="P:positive regulation of transcription by RNA polymerase II"/>
    <property type="evidence" value="ECO:0007669"/>
    <property type="project" value="InterPro"/>
</dbReference>
<dbReference type="GO" id="GO:0046983">
    <property type="term" value="F:protein dimerization activity"/>
    <property type="evidence" value="ECO:0007669"/>
    <property type="project" value="InterPro"/>
</dbReference>
<keyword evidence="2" id="KW-0805">Transcription regulation</keyword>
<keyword evidence="5" id="KW-0539">Nucleus</keyword>
<evidence type="ECO:0000256" key="4">
    <source>
        <dbReference type="ARBA" id="ARBA00023163"/>
    </source>
</evidence>
<dbReference type="InterPro" id="IPR002100">
    <property type="entry name" value="TF_MADSbox"/>
</dbReference>
<dbReference type="PROSITE" id="PS50066">
    <property type="entry name" value="MADS_BOX_2"/>
    <property type="match status" value="1"/>
</dbReference>
<keyword evidence="3" id="KW-0238">DNA-binding</keyword>
<name>A0A2I0VKN9_9ASPA</name>
<dbReference type="SMART" id="SM00432">
    <property type="entry name" value="MADS"/>
    <property type="match status" value="1"/>
</dbReference>
<dbReference type="InterPro" id="IPR036879">
    <property type="entry name" value="TF_MADSbox_sf"/>
</dbReference>
<accession>A0A2I0VKN9</accession>
<dbReference type="Proteomes" id="UP000233837">
    <property type="component" value="Unassembled WGS sequence"/>
</dbReference>
<comment type="subcellular location">
    <subcellularLocation>
        <location evidence="1">Nucleus</location>
    </subcellularLocation>
</comment>
<evidence type="ECO:0000256" key="5">
    <source>
        <dbReference type="ARBA" id="ARBA00023242"/>
    </source>
</evidence>
<dbReference type="STRING" id="906689.A0A2I0VKN9"/>
<evidence type="ECO:0000259" key="6">
    <source>
        <dbReference type="PROSITE" id="PS50066"/>
    </source>
</evidence>